<name>A0A511QKA8_9VIBR</name>
<accession>A0A511QKA8</accession>
<protein>
    <submittedName>
        <fullName evidence="1">Uncharacterized protein</fullName>
    </submittedName>
</protein>
<organism evidence="1 2">
    <name type="scientific">Vibrio sagamiensis NBRC 104589</name>
    <dbReference type="NCBI Taxonomy" id="1219064"/>
    <lineage>
        <taxon>Bacteria</taxon>
        <taxon>Pseudomonadati</taxon>
        <taxon>Pseudomonadota</taxon>
        <taxon>Gammaproteobacteria</taxon>
        <taxon>Vibrionales</taxon>
        <taxon>Vibrionaceae</taxon>
        <taxon>Vibrio</taxon>
    </lineage>
</organism>
<gene>
    <name evidence="1" type="ORF">VSA01S_37390</name>
</gene>
<sequence>MIITIANINHDIINSKFVGCVDTLKNLEKTIVIAGPQAIVAIPTTAGSRYFRDTISPPQLQTTDKLISNIILKLEEIFL</sequence>
<dbReference type="AlphaFoldDB" id="A0A511QKA8"/>
<evidence type="ECO:0000313" key="2">
    <source>
        <dbReference type="Proteomes" id="UP000321922"/>
    </source>
</evidence>
<proteinExistence type="predicted"/>
<dbReference type="EMBL" id="BJXJ01000075">
    <property type="protein sequence ID" value="GEM77627.1"/>
    <property type="molecule type" value="Genomic_DNA"/>
</dbReference>
<keyword evidence="2" id="KW-1185">Reference proteome</keyword>
<reference evidence="1 2" key="1">
    <citation type="submission" date="2019-07" db="EMBL/GenBank/DDBJ databases">
        <title>Whole genome shotgun sequence of Vibrio sagamiensis NBRC 104589.</title>
        <authorList>
            <person name="Hosoyama A."/>
            <person name="Uohara A."/>
            <person name="Ohji S."/>
            <person name="Ichikawa N."/>
        </authorList>
    </citation>
    <scope>NUCLEOTIDE SEQUENCE [LARGE SCALE GENOMIC DNA]</scope>
    <source>
        <strain evidence="1 2">NBRC 104589</strain>
    </source>
</reference>
<comment type="caution">
    <text evidence="1">The sequence shown here is derived from an EMBL/GenBank/DDBJ whole genome shotgun (WGS) entry which is preliminary data.</text>
</comment>
<evidence type="ECO:0000313" key="1">
    <source>
        <dbReference type="EMBL" id="GEM77627.1"/>
    </source>
</evidence>
<dbReference type="Proteomes" id="UP000321922">
    <property type="component" value="Unassembled WGS sequence"/>
</dbReference>